<dbReference type="Proteomes" id="UP000285517">
    <property type="component" value="Chromosome"/>
</dbReference>
<keyword evidence="2" id="KW-1185">Reference proteome</keyword>
<evidence type="ECO:0000313" key="1">
    <source>
        <dbReference type="EMBL" id="QAA82138.1"/>
    </source>
</evidence>
<dbReference type="InterPro" id="IPR014710">
    <property type="entry name" value="RmlC-like_jellyroll"/>
</dbReference>
<gene>
    <name evidence="1" type="ORF">EI546_10575</name>
</gene>
<dbReference type="KEGG" id="aev:EI546_10575"/>
<accession>A0A410G4C5</accession>
<dbReference type="AlphaFoldDB" id="A0A410G4C5"/>
<name>A0A410G4C5_9FLAO</name>
<evidence type="ECO:0000313" key="2">
    <source>
        <dbReference type="Proteomes" id="UP000285517"/>
    </source>
</evidence>
<dbReference type="InterPro" id="IPR011051">
    <property type="entry name" value="RmlC_Cupin_sf"/>
</dbReference>
<dbReference type="PANTHER" id="PTHR37943:SF1">
    <property type="entry name" value="PROTEIN VES"/>
    <property type="match status" value="1"/>
</dbReference>
<dbReference type="RefSeq" id="WP_128250511.1">
    <property type="nucleotide sequence ID" value="NZ_CP034951.1"/>
</dbReference>
<dbReference type="Pfam" id="PF05962">
    <property type="entry name" value="HutD"/>
    <property type="match status" value="1"/>
</dbReference>
<sequence>MKNSIKKLSDSDFTISLWSGGETTQLYIYPEGSSFNKRDFQARISSATVELEESNFTKLDKINRFLTPLDGNLRLSHDGKTFTDLKPFQIYEFDGSIETKSYGKVRDFNLMLANGAEGELKCLFVGKEKEIWTSLSYGINVLYSYNNTFKITFEEEAVMLESNEVLIIKTNLTAQIKIQSDKGAYILLSRIIE</sequence>
<dbReference type="EMBL" id="CP034951">
    <property type="protein sequence ID" value="QAA82138.1"/>
    <property type="molecule type" value="Genomic_DNA"/>
</dbReference>
<dbReference type="SUPFAM" id="SSF51182">
    <property type="entry name" value="RmlC-like cupins"/>
    <property type="match status" value="1"/>
</dbReference>
<dbReference type="PANTHER" id="PTHR37943">
    <property type="entry name" value="PROTEIN VES"/>
    <property type="match status" value="1"/>
</dbReference>
<reference evidence="1 2" key="1">
    <citation type="submission" date="2019-01" db="EMBL/GenBank/DDBJ databases">
        <title>Complete genome sequencing of Aequorivita sp. H23M31.</title>
        <authorList>
            <person name="Bae J.-W."/>
        </authorList>
    </citation>
    <scope>NUCLEOTIDE SEQUENCE [LARGE SCALE GENOMIC DNA]</scope>
    <source>
        <strain evidence="1 2">H23M31</strain>
    </source>
</reference>
<dbReference type="InterPro" id="IPR010282">
    <property type="entry name" value="Uncharacterised_HutD/Ves"/>
</dbReference>
<protein>
    <submittedName>
        <fullName evidence="1">HutD family protein</fullName>
    </submittedName>
</protein>
<dbReference type="OrthoDB" id="9786443at2"/>
<proteinExistence type="predicted"/>
<organism evidence="1 2">
    <name type="scientific">Aequorivita ciconiae</name>
    <dbReference type="NCBI Taxonomy" id="2494375"/>
    <lineage>
        <taxon>Bacteria</taxon>
        <taxon>Pseudomonadati</taxon>
        <taxon>Bacteroidota</taxon>
        <taxon>Flavobacteriia</taxon>
        <taxon>Flavobacteriales</taxon>
        <taxon>Flavobacteriaceae</taxon>
        <taxon>Aequorivita</taxon>
    </lineage>
</organism>
<dbReference type="Gene3D" id="2.60.120.10">
    <property type="entry name" value="Jelly Rolls"/>
    <property type="match status" value="1"/>
</dbReference>